<protein>
    <recommendedName>
        <fullName evidence="3">Transcription factor domain-containing protein</fullName>
    </recommendedName>
</protein>
<dbReference type="EMBL" id="JAWDJX010000042">
    <property type="protein sequence ID" value="KAK3049189.1"/>
    <property type="molecule type" value="Genomic_DNA"/>
</dbReference>
<sequence>MKKSTGRCRGPTYIEETHAHEGLLVPGSTLVQSFSHGSPAFQTFAIDDPENIVGTSLQNLRFDASSIMGFYHAMVVFQSQNFEHQRDPALLTTAILLAVRQLLADPVNPLRQSELYWTLQLEGFLIRRLNTALDGPDRGISSPIIVSVALLASYQVKHGSLEAYHIHMQGLMKLLGARGGFRQIGREDPWLERFLLWFDANSSKLAGCERYIKADETSTAPAPKADVAMYRAESLKSGS</sequence>
<gene>
    <name evidence="1" type="ORF">LTR09_009608</name>
</gene>
<dbReference type="AlphaFoldDB" id="A0AAJ0DFB4"/>
<accession>A0AAJ0DFB4</accession>
<keyword evidence="2" id="KW-1185">Reference proteome</keyword>
<dbReference type="Proteomes" id="UP001271007">
    <property type="component" value="Unassembled WGS sequence"/>
</dbReference>
<evidence type="ECO:0000313" key="2">
    <source>
        <dbReference type="Proteomes" id="UP001271007"/>
    </source>
</evidence>
<comment type="caution">
    <text evidence="1">The sequence shown here is derived from an EMBL/GenBank/DDBJ whole genome shotgun (WGS) entry which is preliminary data.</text>
</comment>
<proteinExistence type="predicted"/>
<evidence type="ECO:0000313" key="1">
    <source>
        <dbReference type="EMBL" id="KAK3049189.1"/>
    </source>
</evidence>
<dbReference type="Pfam" id="PF11951">
    <property type="entry name" value="Fungal_trans_2"/>
    <property type="match status" value="1"/>
</dbReference>
<evidence type="ECO:0008006" key="3">
    <source>
        <dbReference type="Google" id="ProtNLM"/>
    </source>
</evidence>
<name>A0AAJ0DFB4_9PEZI</name>
<organism evidence="1 2">
    <name type="scientific">Extremus antarcticus</name>
    <dbReference type="NCBI Taxonomy" id="702011"/>
    <lineage>
        <taxon>Eukaryota</taxon>
        <taxon>Fungi</taxon>
        <taxon>Dikarya</taxon>
        <taxon>Ascomycota</taxon>
        <taxon>Pezizomycotina</taxon>
        <taxon>Dothideomycetes</taxon>
        <taxon>Dothideomycetidae</taxon>
        <taxon>Mycosphaerellales</taxon>
        <taxon>Extremaceae</taxon>
        <taxon>Extremus</taxon>
    </lineage>
</organism>
<dbReference type="InterPro" id="IPR021858">
    <property type="entry name" value="Fun_TF"/>
</dbReference>
<reference evidence="1" key="1">
    <citation type="submission" date="2023-04" db="EMBL/GenBank/DDBJ databases">
        <title>Black Yeasts Isolated from many extreme environments.</title>
        <authorList>
            <person name="Coleine C."/>
            <person name="Stajich J.E."/>
            <person name="Selbmann L."/>
        </authorList>
    </citation>
    <scope>NUCLEOTIDE SEQUENCE</scope>
    <source>
        <strain evidence="1">CCFEE 5312</strain>
    </source>
</reference>